<gene>
    <name evidence="2" type="ORF">BDV41DRAFT_521156</name>
</gene>
<protein>
    <submittedName>
        <fullName evidence="2">Uncharacterized protein</fullName>
    </submittedName>
</protein>
<dbReference type="Proteomes" id="UP000325433">
    <property type="component" value="Unassembled WGS sequence"/>
</dbReference>
<feature type="transmembrane region" description="Helical" evidence="1">
    <location>
        <begin position="12"/>
        <end position="32"/>
    </location>
</feature>
<accession>A0A5N6WE38</accession>
<keyword evidence="1" id="KW-1133">Transmembrane helix</keyword>
<dbReference type="EMBL" id="ML738295">
    <property type="protein sequence ID" value="KAE8319131.1"/>
    <property type="molecule type" value="Genomic_DNA"/>
</dbReference>
<organism evidence="2 3">
    <name type="scientific">Aspergillus transmontanensis</name>
    <dbReference type="NCBI Taxonomy" id="1034304"/>
    <lineage>
        <taxon>Eukaryota</taxon>
        <taxon>Fungi</taxon>
        <taxon>Dikarya</taxon>
        <taxon>Ascomycota</taxon>
        <taxon>Pezizomycotina</taxon>
        <taxon>Eurotiomycetes</taxon>
        <taxon>Eurotiomycetidae</taxon>
        <taxon>Eurotiales</taxon>
        <taxon>Aspergillaceae</taxon>
        <taxon>Aspergillus</taxon>
        <taxon>Aspergillus subgen. Circumdati</taxon>
    </lineage>
</organism>
<evidence type="ECO:0000256" key="1">
    <source>
        <dbReference type="SAM" id="Phobius"/>
    </source>
</evidence>
<proteinExistence type="predicted"/>
<evidence type="ECO:0000313" key="3">
    <source>
        <dbReference type="Proteomes" id="UP000325433"/>
    </source>
</evidence>
<keyword evidence="1" id="KW-0812">Transmembrane</keyword>
<dbReference type="AlphaFoldDB" id="A0A5N6WE38"/>
<reference evidence="3" key="1">
    <citation type="submission" date="2019-04" db="EMBL/GenBank/DDBJ databases">
        <title>Friends and foes A comparative genomics studyof 23 Aspergillus species from section Flavi.</title>
        <authorList>
            <consortium name="DOE Joint Genome Institute"/>
            <person name="Kjaerbolling I."/>
            <person name="Vesth T."/>
            <person name="Frisvad J.C."/>
            <person name="Nybo J.L."/>
            <person name="Theobald S."/>
            <person name="Kildgaard S."/>
            <person name="Isbrandt T."/>
            <person name="Kuo A."/>
            <person name="Sato A."/>
            <person name="Lyhne E.K."/>
            <person name="Kogle M.E."/>
            <person name="Wiebenga A."/>
            <person name="Kun R.S."/>
            <person name="Lubbers R.J."/>
            <person name="Makela M.R."/>
            <person name="Barry K."/>
            <person name="Chovatia M."/>
            <person name="Clum A."/>
            <person name="Daum C."/>
            <person name="Haridas S."/>
            <person name="He G."/>
            <person name="LaButti K."/>
            <person name="Lipzen A."/>
            <person name="Mondo S."/>
            <person name="Riley R."/>
            <person name="Salamov A."/>
            <person name="Simmons B.A."/>
            <person name="Magnuson J.K."/>
            <person name="Henrissat B."/>
            <person name="Mortensen U.H."/>
            <person name="Larsen T.O."/>
            <person name="Devries R.P."/>
            <person name="Grigoriev I.V."/>
            <person name="Machida M."/>
            <person name="Baker S.E."/>
            <person name="Andersen M.R."/>
        </authorList>
    </citation>
    <scope>NUCLEOTIDE SEQUENCE [LARGE SCALE GENOMIC DNA]</scope>
    <source>
        <strain evidence="3">CBS 130015</strain>
    </source>
</reference>
<feature type="non-terminal residue" evidence="2">
    <location>
        <position position="1"/>
    </location>
</feature>
<keyword evidence="1" id="KW-0472">Membrane</keyword>
<sequence length="61" mass="7225">TRAHWIWGDRILIILMDCRLLTRLICGLSLWIRPLDCIMKRRISQDKSRARKGPPSRGRPQ</sequence>
<name>A0A5N6WE38_9EURO</name>
<keyword evidence="3" id="KW-1185">Reference proteome</keyword>
<evidence type="ECO:0000313" key="2">
    <source>
        <dbReference type="EMBL" id="KAE8319131.1"/>
    </source>
</evidence>